<dbReference type="AlphaFoldDB" id="A0A8I0T6M9"/>
<reference evidence="1 2" key="1">
    <citation type="submission" date="2015-06" db="EMBL/GenBank/DDBJ databases">
        <title>Genome sequence of Pseudoalteromonas peptidolytica.</title>
        <authorList>
            <person name="Xie B.-B."/>
            <person name="Rong J.-C."/>
            <person name="Qin Q.-L."/>
            <person name="Zhang Y.-Z."/>
        </authorList>
    </citation>
    <scope>NUCLEOTIDE SEQUENCE [LARGE SCALE GENOMIC DNA]</scope>
    <source>
        <strain evidence="1 2">F12-50-A1</strain>
    </source>
</reference>
<evidence type="ECO:0000313" key="2">
    <source>
        <dbReference type="Proteomes" id="UP000660708"/>
    </source>
</evidence>
<keyword evidence="2" id="KW-1185">Reference proteome</keyword>
<gene>
    <name evidence="1" type="ORF">PPEP_b0214</name>
</gene>
<accession>A0A8I0T6M9</accession>
<name>A0A8I0T6M9_9GAMM</name>
<organism evidence="1 2">
    <name type="scientific">Pseudoalteromonas peptidolytica F12-50-A1</name>
    <dbReference type="NCBI Taxonomy" id="1315280"/>
    <lineage>
        <taxon>Bacteria</taxon>
        <taxon>Pseudomonadati</taxon>
        <taxon>Pseudomonadota</taxon>
        <taxon>Gammaproteobacteria</taxon>
        <taxon>Alteromonadales</taxon>
        <taxon>Pseudoalteromonadaceae</taxon>
        <taxon>Pseudoalteromonas</taxon>
    </lineage>
</organism>
<protein>
    <submittedName>
        <fullName evidence="1">Uncharacterized protein</fullName>
    </submittedName>
</protein>
<sequence>MSVYENIIADLKTSFENVFPNWAEKFEQAQTAEQLYDVQNEMLLSLSSTDQPSNQGAIAITSEMFEKMNSAEGDEIETCCKQLLTLSAALKDLPPNPTSQQVTAVFIKHEVAAITNKMCEQLKKKLIKDEGKLTKQLMEEMIDELLADSEEVAEILDIVVATFIALVIPILWFFDKSAQCILYVVNNTGEDIKYLHRHDKHGKCLVYTSLIPGMVENKSDPNDSCRFAGLVSTSKKEGALIGTQAGFSFTINDPVTGEELNEFAIGIECPYSEKNCFSCAFNYSAEKISNDQSTSHGHSQTKTDKDYQLKVSLNSFEHSPAYFIAVLSKA</sequence>
<comment type="caution">
    <text evidence="1">The sequence shown here is derived from an EMBL/GenBank/DDBJ whole genome shotgun (WGS) entry which is preliminary data.</text>
</comment>
<evidence type="ECO:0000313" key="1">
    <source>
        <dbReference type="EMBL" id="MBE0348468.1"/>
    </source>
</evidence>
<dbReference type="Proteomes" id="UP000660708">
    <property type="component" value="Unassembled WGS sequence"/>
</dbReference>
<dbReference type="EMBL" id="AQHF01000033">
    <property type="protein sequence ID" value="MBE0348468.1"/>
    <property type="molecule type" value="Genomic_DNA"/>
</dbReference>
<dbReference type="RefSeq" id="WP_147391420.1">
    <property type="nucleotide sequence ID" value="NZ_AQHF01000033.1"/>
</dbReference>
<proteinExistence type="predicted"/>
<dbReference type="Gene3D" id="2.60.270.50">
    <property type="match status" value="1"/>
</dbReference>